<keyword evidence="6 8" id="KW-0472">Membrane</keyword>
<keyword evidence="5 8" id="KW-1133">Transmembrane helix</keyword>
<protein>
    <submittedName>
        <fullName evidence="10">Permease of the drug/metabolite transporter (DMT) superfamily</fullName>
    </submittedName>
</protein>
<dbReference type="InterPro" id="IPR037185">
    <property type="entry name" value="EmrE-like"/>
</dbReference>
<dbReference type="PANTHER" id="PTHR42920:SF5">
    <property type="entry name" value="EAMA DOMAIN-CONTAINING PROTEIN"/>
    <property type="match status" value="1"/>
</dbReference>
<dbReference type="AlphaFoldDB" id="A0A2C9A1U7"/>
<feature type="domain" description="EamA" evidence="9">
    <location>
        <begin position="155"/>
        <end position="284"/>
    </location>
</feature>
<keyword evidence="4 8" id="KW-0812">Transmembrane</keyword>
<evidence type="ECO:0000256" key="5">
    <source>
        <dbReference type="ARBA" id="ARBA00022989"/>
    </source>
</evidence>
<dbReference type="EMBL" id="OCST01000005">
    <property type="protein sequence ID" value="SOE72916.1"/>
    <property type="molecule type" value="Genomic_DNA"/>
</dbReference>
<feature type="transmembrane region" description="Helical" evidence="8">
    <location>
        <begin position="72"/>
        <end position="89"/>
    </location>
</feature>
<comment type="subcellular location">
    <subcellularLocation>
        <location evidence="1">Cell membrane</location>
        <topology evidence="1">Multi-pass membrane protein</topology>
    </subcellularLocation>
</comment>
<dbReference type="OrthoDB" id="3182968at2"/>
<dbReference type="InterPro" id="IPR051258">
    <property type="entry name" value="Diverse_Substrate_Transporter"/>
</dbReference>
<evidence type="ECO:0000256" key="8">
    <source>
        <dbReference type="SAM" id="Phobius"/>
    </source>
</evidence>
<organism evidence="10 11">
    <name type="scientific">Salinibacterium xinjiangense</name>
    <dbReference type="NCBI Taxonomy" id="386302"/>
    <lineage>
        <taxon>Bacteria</taxon>
        <taxon>Bacillati</taxon>
        <taxon>Actinomycetota</taxon>
        <taxon>Actinomycetes</taxon>
        <taxon>Micrococcales</taxon>
        <taxon>Microbacteriaceae</taxon>
        <taxon>Salinibacterium</taxon>
    </lineage>
</organism>
<evidence type="ECO:0000256" key="4">
    <source>
        <dbReference type="ARBA" id="ARBA00022692"/>
    </source>
</evidence>
<evidence type="ECO:0000256" key="3">
    <source>
        <dbReference type="ARBA" id="ARBA00022475"/>
    </source>
</evidence>
<dbReference type="InterPro" id="IPR000620">
    <property type="entry name" value="EamA_dom"/>
</dbReference>
<feature type="transmembrane region" description="Helical" evidence="8">
    <location>
        <begin position="101"/>
        <end position="119"/>
    </location>
</feature>
<name>A0A2C9A1U7_9MICO</name>
<feature type="transmembrane region" description="Helical" evidence="8">
    <location>
        <begin position="16"/>
        <end position="36"/>
    </location>
</feature>
<dbReference type="PANTHER" id="PTHR42920">
    <property type="entry name" value="OS03G0707200 PROTEIN-RELATED"/>
    <property type="match status" value="1"/>
</dbReference>
<feature type="transmembrane region" description="Helical" evidence="8">
    <location>
        <begin position="126"/>
        <end position="143"/>
    </location>
</feature>
<dbReference type="SUPFAM" id="SSF103481">
    <property type="entry name" value="Multidrug resistance efflux transporter EmrE"/>
    <property type="match status" value="2"/>
</dbReference>
<evidence type="ECO:0000313" key="11">
    <source>
        <dbReference type="Proteomes" id="UP000219440"/>
    </source>
</evidence>
<feature type="transmembrane region" description="Helical" evidence="8">
    <location>
        <begin position="155"/>
        <end position="178"/>
    </location>
</feature>
<feature type="transmembrane region" description="Helical" evidence="8">
    <location>
        <begin position="42"/>
        <end position="60"/>
    </location>
</feature>
<feature type="region of interest" description="Disordered" evidence="7">
    <location>
        <begin position="294"/>
        <end position="321"/>
    </location>
</feature>
<feature type="transmembrane region" description="Helical" evidence="8">
    <location>
        <begin position="185"/>
        <end position="204"/>
    </location>
</feature>
<feature type="domain" description="EamA" evidence="9">
    <location>
        <begin position="17"/>
        <end position="142"/>
    </location>
</feature>
<proteinExistence type="inferred from homology"/>
<evidence type="ECO:0000313" key="10">
    <source>
        <dbReference type="EMBL" id="SOE72916.1"/>
    </source>
</evidence>
<evidence type="ECO:0000256" key="6">
    <source>
        <dbReference type="ARBA" id="ARBA00023136"/>
    </source>
</evidence>
<evidence type="ECO:0000256" key="1">
    <source>
        <dbReference type="ARBA" id="ARBA00004651"/>
    </source>
</evidence>
<evidence type="ECO:0000256" key="7">
    <source>
        <dbReference type="SAM" id="MobiDB-lite"/>
    </source>
</evidence>
<dbReference type="Pfam" id="PF00892">
    <property type="entry name" value="EamA"/>
    <property type="match status" value="2"/>
</dbReference>
<reference evidence="10 11" key="1">
    <citation type="submission" date="2017-09" db="EMBL/GenBank/DDBJ databases">
        <authorList>
            <person name="Ehlers B."/>
            <person name="Leendertz F.H."/>
        </authorList>
    </citation>
    <scope>NUCLEOTIDE SEQUENCE [LARGE SCALE GENOMIC DNA]</scope>
    <source>
        <strain evidence="10 11">CGMCC 1.05381</strain>
    </source>
</reference>
<sequence length="321" mass="34005">MLHTPSRGRWLSRQEMALVLVTAVWGATFLVVHIAVQYSGPWFFIGMRFITAGLISAIIFARILRGITRKEIVAGAAIGVMIFLGYGLQTVGLQTIDSSTSAFITALYVPLVPILQWIVFKKPPRLLTWIGVVLAFAGLMLLADPGSASFSFGGGEIATVVSTLPIAAEIILIGWFAGKVNLGRITVIQLLVAGVLGFLTMPVVGEQPPVFSWVWVAAAVALGAASCLIQLTMNWAQKSVSPTRATIIYAAEPVWAAIIGRIAGERLPPIAIAGAVFIVAGALVSELNLRKRTDTTAPDEMSGGTGDPAASTHISNERTDA</sequence>
<feature type="transmembrane region" description="Helical" evidence="8">
    <location>
        <begin position="270"/>
        <end position="289"/>
    </location>
</feature>
<feature type="transmembrane region" description="Helical" evidence="8">
    <location>
        <begin position="210"/>
        <end position="233"/>
    </location>
</feature>
<dbReference type="RefSeq" id="WP_097061709.1">
    <property type="nucleotide sequence ID" value="NZ_BMLC01000004.1"/>
</dbReference>
<feature type="transmembrane region" description="Helical" evidence="8">
    <location>
        <begin position="245"/>
        <end position="264"/>
    </location>
</feature>
<dbReference type="Proteomes" id="UP000219440">
    <property type="component" value="Unassembled WGS sequence"/>
</dbReference>
<gene>
    <name evidence="10" type="ORF">SAMN06296378_2663</name>
</gene>
<keyword evidence="3" id="KW-1003">Cell membrane</keyword>
<accession>A0A2C9A1U7</accession>
<keyword evidence="11" id="KW-1185">Reference proteome</keyword>
<dbReference type="GO" id="GO:0005886">
    <property type="term" value="C:plasma membrane"/>
    <property type="evidence" value="ECO:0007669"/>
    <property type="project" value="UniProtKB-SubCell"/>
</dbReference>
<comment type="similarity">
    <text evidence="2">Belongs to the EamA transporter family.</text>
</comment>
<evidence type="ECO:0000259" key="9">
    <source>
        <dbReference type="Pfam" id="PF00892"/>
    </source>
</evidence>
<evidence type="ECO:0000256" key="2">
    <source>
        <dbReference type="ARBA" id="ARBA00007362"/>
    </source>
</evidence>